<dbReference type="RefSeq" id="XP_022659533.1">
    <property type="nucleotide sequence ID" value="XM_022803798.1"/>
</dbReference>
<evidence type="ECO:0000313" key="2">
    <source>
        <dbReference type="EnsemblMetazoa" id="XP_022659526"/>
    </source>
</evidence>
<dbReference type="EnsemblMetazoa" id="XM_022803790">
    <property type="protein sequence ID" value="XP_022659525"/>
    <property type="gene ID" value="LOC111249657"/>
</dbReference>
<organism evidence="2 3">
    <name type="scientific">Varroa destructor</name>
    <name type="common">Honeybee mite</name>
    <dbReference type="NCBI Taxonomy" id="109461"/>
    <lineage>
        <taxon>Eukaryota</taxon>
        <taxon>Metazoa</taxon>
        <taxon>Ecdysozoa</taxon>
        <taxon>Arthropoda</taxon>
        <taxon>Chelicerata</taxon>
        <taxon>Arachnida</taxon>
        <taxon>Acari</taxon>
        <taxon>Parasitiformes</taxon>
        <taxon>Mesostigmata</taxon>
        <taxon>Gamasina</taxon>
        <taxon>Dermanyssoidea</taxon>
        <taxon>Varroidae</taxon>
        <taxon>Varroa</taxon>
    </lineage>
</organism>
<dbReference type="EnsemblMetazoa" id="XM_022803793">
    <property type="protein sequence ID" value="XP_022659528"/>
    <property type="gene ID" value="LOC111249657"/>
</dbReference>
<proteinExistence type="predicted"/>
<dbReference type="InterPro" id="IPR052729">
    <property type="entry name" value="Acyl/Acetyltrans_Enzymes"/>
</dbReference>
<dbReference type="Gene3D" id="3.40.630.90">
    <property type="match status" value="1"/>
</dbReference>
<dbReference type="RefSeq" id="XP_022659529.1">
    <property type="nucleotide sequence ID" value="XM_022803794.1"/>
</dbReference>
<dbReference type="RefSeq" id="XP_022659530.1">
    <property type="nucleotide sequence ID" value="XM_022803795.1"/>
</dbReference>
<dbReference type="Gene3D" id="3.40.630.30">
    <property type="match status" value="1"/>
</dbReference>
<dbReference type="RefSeq" id="XP_022659532.1">
    <property type="nucleotide sequence ID" value="XM_022803797.1"/>
</dbReference>
<dbReference type="RefSeq" id="XP_022659526.1">
    <property type="nucleotide sequence ID" value="XM_022803791.1"/>
</dbReference>
<dbReference type="Proteomes" id="UP000594260">
    <property type="component" value="Unplaced"/>
</dbReference>
<dbReference type="RefSeq" id="XP_022659525.1">
    <property type="nucleotide sequence ID" value="XM_022803790.1"/>
</dbReference>
<evidence type="ECO:0000259" key="1">
    <source>
        <dbReference type="PROSITE" id="PS51186"/>
    </source>
</evidence>
<dbReference type="EnsemblMetazoa" id="XM_022803789">
    <property type="protein sequence ID" value="XP_022659524"/>
    <property type="gene ID" value="LOC111249657"/>
</dbReference>
<keyword evidence="3" id="KW-1185">Reference proteome</keyword>
<dbReference type="EnsemblMetazoa" id="XM_022803794">
    <property type="protein sequence ID" value="XP_022659529"/>
    <property type="gene ID" value="LOC111249657"/>
</dbReference>
<dbReference type="PANTHER" id="PTHR47237:SF1">
    <property type="entry name" value="SLL0310 PROTEIN"/>
    <property type="match status" value="1"/>
</dbReference>
<name>A0A7M7JZM5_VARDE</name>
<dbReference type="InterPro" id="IPR041496">
    <property type="entry name" value="YitH/HolE_GNAT"/>
</dbReference>
<dbReference type="PROSITE" id="PS51186">
    <property type="entry name" value="GNAT"/>
    <property type="match status" value="1"/>
</dbReference>
<reference evidence="2" key="1">
    <citation type="submission" date="2021-01" db="UniProtKB">
        <authorList>
            <consortium name="EnsemblMetazoa"/>
        </authorList>
    </citation>
    <scope>IDENTIFICATION</scope>
</reference>
<dbReference type="GO" id="GO:0016747">
    <property type="term" value="F:acyltransferase activity, transferring groups other than amino-acyl groups"/>
    <property type="evidence" value="ECO:0007669"/>
    <property type="project" value="InterPro"/>
</dbReference>
<sequence length="308" mass="34181">MTTSMANQVAIRPLRTDEVRYAVEIWKEQGLEEGVNTLQLWHKTDPEGFIGAVDKDTGEVLGSCAAIRQKEGLYFVGLYAVRTKLQGRGIGMKMWDYAMKRVGDSNAGLNAVPKHLSNYRDRAGFSHVAPWNTWVYASPWKDVTLEKLISASDDSVTLRRCYPGDDATLSLLVDYDEKVHNFRRENAIRTTMNDDDGCLMVAFKGSGACAGFGKISTNIQEGALVGPLYADDIMVAQHILHSLVSDFAPARVTVTAFAMDGNPDSCRLCEELGLQRLMAVPRCYRETGVPQADFSKIFAHHTLNFSLF</sequence>
<dbReference type="InterPro" id="IPR000182">
    <property type="entry name" value="GNAT_dom"/>
</dbReference>
<dbReference type="GeneID" id="111249657"/>
<dbReference type="RefSeq" id="XP_022659528.1">
    <property type="nucleotide sequence ID" value="XM_022803793.1"/>
</dbReference>
<dbReference type="PANTHER" id="PTHR47237">
    <property type="entry name" value="SLL0310 PROTEIN"/>
    <property type="match status" value="1"/>
</dbReference>
<dbReference type="EnsemblMetazoa" id="XM_022803795">
    <property type="protein sequence ID" value="XP_022659530"/>
    <property type="gene ID" value="LOC111249657"/>
</dbReference>
<dbReference type="EnsemblMetazoa" id="XM_022803791">
    <property type="protein sequence ID" value="XP_022659526"/>
    <property type="gene ID" value="LOC111249657"/>
</dbReference>
<dbReference type="RefSeq" id="XP_022659527.1">
    <property type="nucleotide sequence ID" value="XM_022803792.1"/>
</dbReference>
<accession>A0A7M7JZM5</accession>
<dbReference type="CDD" id="cd04301">
    <property type="entry name" value="NAT_SF"/>
    <property type="match status" value="1"/>
</dbReference>
<dbReference type="InParanoid" id="A0A7M7JZM5"/>
<dbReference type="KEGG" id="vde:111249657"/>
<dbReference type="SUPFAM" id="SSF55729">
    <property type="entry name" value="Acyl-CoA N-acyltransferases (Nat)"/>
    <property type="match status" value="1"/>
</dbReference>
<dbReference type="InterPro" id="IPR016181">
    <property type="entry name" value="Acyl_CoA_acyltransferase"/>
</dbReference>
<dbReference type="AlphaFoldDB" id="A0A7M7JZM5"/>
<protein>
    <recommendedName>
        <fullName evidence="1">N-acetyltransferase domain-containing protein</fullName>
    </recommendedName>
</protein>
<dbReference type="EnsemblMetazoa" id="XM_022803792">
    <property type="protein sequence ID" value="XP_022659527"/>
    <property type="gene ID" value="LOC111249657"/>
</dbReference>
<dbReference type="RefSeq" id="XP_022659524.1">
    <property type="nucleotide sequence ID" value="XM_022803789.1"/>
</dbReference>
<dbReference type="OrthoDB" id="5771378at2759"/>
<dbReference type="Pfam" id="PF00583">
    <property type="entry name" value="Acetyltransf_1"/>
    <property type="match status" value="1"/>
</dbReference>
<evidence type="ECO:0000313" key="3">
    <source>
        <dbReference type="Proteomes" id="UP000594260"/>
    </source>
</evidence>
<dbReference type="OMA" id="WNPGIHD"/>
<dbReference type="EnsemblMetazoa" id="XM_022803798">
    <property type="protein sequence ID" value="XP_022659533"/>
    <property type="gene ID" value="LOC111249657"/>
</dbReference>
<dbReference type="Pfam" id="PF18014">
    <property type="entry name" value="Acetyltransf_18"/>
    <property type="match status" value="1"/>
</dbReference>
<feature type="domain" description="N-acetyltransferase" evidence="1">
    <location>
        <begin position="9"/>
        <end position="150"/>
    </location>
</feature>
<dbReference type="EnsemblMetazoa" id="XM_022803797">
    <property type="protein sequence ID" value="XP_022659532"/>
    <property type="gene ID" value="LOC111249657"/>
</dbReference>